<evidence type="ECO:0000256" key="1">
    <source>
        <dbReference type="SAM" id="MobiDB-lite"/>
    </source>
</evidence>
<feature type="transmembrane region" description="Helical" evidence="2">
    <location>
        <begin position="6"/>
        <end position="29"/>
    </location>
</feature>
<name>A0A2M8KV77_9BACT</name>
<dbReference type="Proteomes" id="UP000231569">
    <property type="component" value="Unassembled WGS sequence"/>
</dbReference>
<reference evidence="4" key="1">
    <citation type="submission" date="2017-09" db="EMBL/GenBank/DDBJ databases">
        <title>Depth-based differentiation of microbial function through sediment-hosted aquifers and enrichment of novel symbionts in the deep terrestrial subsurface.</title>
        <authorList>
            <person name="Probst A.J."/>
            <person name="Ladd B."/>
            <person name="Jarett J.K."/>
            <person name="Geller-Mcgrath D.E."/>
            <person name="Sieber C.M.K."/>
            <person name="Emerson J.B."/>
            <person name="Anantharaman K."/>
            <person name="Thomas B.C."/>
            <person name="Malmstrom R."/>
            <person name="Stieglmeier M."/>
            <person name="Klingl A."/>
            <person name="Woyke T."/>
            <person name="Ryan C.M."/>
            <person name="Banfield J.F."/>
        </authorList>
    </citation>
    <scope>NUCLEOTIDE SEQUENCE [LARGE SCALE GENOMIC DNA]</scope>
</reference>
<organism evidence="3 4">
    <name type="scientific">Candidatus Roizmanbacteria bacterium CG10_big_fil_rev_8_21_14_0_10_45_7</name>
    <dbReference type="NCBI Taxonomy" id="1974854"/>
    <lineage>
        <taxon>Bacteria</taxon>
        <taxon>Candidatus Roizmaniibacteriota</taxon>
    </lineage>
</organism>
<keyword evidence="2" id="KW-1133">Transmembrane helix</keyword>
<evidence type="ECO:0000313" key="4">
    <source>
        <dbReference type="Proteomes" id="UP000231569"/>
    </source>
</evidence>
<evidence type="ECO:0000313" key="3">
    <source>
        <dbReference type="EMBL" id="PJE63809.1"/>
    </source>
</evidence>
<keyword evidence="2" id="KW-0472">Membrane</keyword>
<feature type="region of interest" description="Disordered" evidence="1">
    <location>
        <begin position="108"/>
        <end position="131"/>
    </location>
</feature>
<dbReference type="AlphaFoldDB" id="A0A2M8KV77"/>
<protein>
    <submittedName>
        <fullName evidence="3">Uncharacterized protein</fullName>
    </submittedName>
</protein>
<comment type="caution">
    <text evidence="3">The sequence shown here is derived from an EMBL/GenBank/DDBJ whole genome shotgun (WGS) entry which is preliminary data.</text>
</comment>
<gene>
    <name evidence="3" type="ORF">COU89_01265</name>
</gene>
<evidence type="ECO:0000256" key="2">
    <source>
        <dbReference type="SAM" id="Phobius"/>
    </source>
</evidence>
<proteinExistence type="predicted"/>
<sequence>MEYDIFFWWSVVSTLLSLVFLFTSLWQYFESKKQQAQHKSQVKIWMQDANGVHWGLQRIVQDNLDKRYSTTNDMANAVWTLDSNAFSLYQSLYEERCITETDYVQEQKEMREQAKSQSKANLPVESKSKNT</sequence>
<keyword evidence="2" id="KW-0812">Transmembrane</keyword>
<accession>A0A2M8KV77</accession>
<dbReference type="EMBL" id="PFEE01000027">
    <property type="protein sequence ID" value="PJE63809.1"/>
    <property type="molecule type" value="Genomic_DNA"/>
</dbReference>